<name>A0ABD1WKF8_9LAMI</name>
<dbReference type="EMBL" id="JBFOLJ010000003">
    <property type="protein sequence ID" value="KAL2550185.1"/>
    <property type="molecule type" value="Genomic_DNA"/>
</dbReference>
<dbReference type="AlphaFoldDB" id="A0ABD1WKF8"/>
<accession>A0ABD1WKF8</accession>
<evidence type="ECO:0000313" key="2">
    <source>
        <dbReference type="Proteomes" id="UP001604277"/>
    </source>
</evidence>
<proteinExistence type="predicted"/>
<sequence>MAMHLFSLATGNACCRRQRLFGNIKGRNVQALQASPACRKIETILGHLEPRWSKHTLAPPWTEIQLSGPYHYDGRLNLYSLLSNSAYIYIPVSFIQMLKALMHMPLLPSLSHLGLSSPAACVSLLRTPLLPRLYHLGLSSPLACISLYSETPLLPSLSHLGLDSPVTFLSLYSKTSLLPNLFHLGLGPPTACLSPYSETHLLPSLSHLGLDSLAACLSLSTQRRLCY</sequence>
<keyword evidence="2" id="KW-1185">Reference proteome</keyword>
<comment type="caution">
    <text evidence="1">The sequence shown here is derived from an EMBL/GenBank/DDBJ whole genome shotgun (WGS) entry which is preliminary data.</text>
</comment>
<gene>
    <name evidence="1" type="ORF">Fot_11715</name>
</gene>
<dbReference type="Proteomes" id="UP001604277">
    <property type="component" value="Unassembled WGS sequence"/>
</dbReference>
<organism evidence="1 2">
    <name type="scientific">Forsythia ovata</name>
    <dbReference type="NCBI Taxonomy" id="205694"/>
    <lineage>
        <taxon>Eukaryota</taxon>
        <taxon>Viridiplantae</taxon>
        <taxon>Streptophyta</taxon>
        <taxon>Embryophyta</taxon>
        <taxon>Tracheophyta</taxon>
        <taxon>Spermatophyta</taxon>
        <taxon>Magnoliopsida</taxon>
        <taxon>eudicotyledons</taxon>
        <taxon>Gunneridae</taxon>
        <taxon>Pentapetalae</taxon>
        <taxon>asterids</taxon>
        <taxon>lamiids</taxon>
        <taxon>Lamiales</taxon>
        <taxon>Oleaceae</taxon>
        <taxon>Forsythieae</taxon>
        <taxon>Forsythia</taxon>
    </lineage>
</organism>
<reference evidence="2" key="1">
    <citation type="submission" date="2024-07" db="EMBL/GenBank/DDBJ databases">
        <title>Two chromosome-level genome assemblies of Korean endemic species Abeliophyllum distichum and Forsythia ovata (Oleaceae).</title>
        <authorList>
            <person name="Jang H."/>
        </authorList>
    </citation>
    <scope>NUCLEOTIDE SEQUENCE [LARGE SCALE GENOMIC DNA]</scope>
</reference>
<protein>
    <submittedName>
        <fullName evidence="1">Uncharacterized protein</fullName>
    </submittedName>
</protein>
<evidence type="ECO:0000313" key="1">
    <source>
        <dbReference type="EMBL" id="KAL2550185.1"/>
    </source>
</evidence>